<dbReference type="CDD" id="cd00082">
    <property type="entry name" value="HisKA"/>
    <property type="match status" value="1"/>
</dbReference>
<evidence type="ECO:0000259" key="6">
    <source>
        <dbReference type="PROSITE" id="PS50109"/>
    </source>
</evidence>
<dbReference type="SUPFAM" id="SSF55874">
    <property type="entry name" value="ATPase domain of HSP90 chaperone/DNA topoisomerase II/histidine kinase"/>
    <property type="match status" value="1"/>
</dbReference>
<dbReference type="GO" id="GO:0000155">
    <property type="term" value="F:phosphorelay sensor kinase activity"/>
    <property type="evidence" value="ECO:0007669"/>
    <property type="project" value="InterPro"/>
</dbReference>
<protein>
    <recommendedName>
        <fullName evidence="2">histidine kinase</fullName>
        <ecNumber evidence="2">2.7.13.3</ecNumber>
    </recommendedName>
</protein>
<keyword evidence="5" id="KW-0472">Membrane</keyword>
<proteinExistence type="predicted"/>
<organism evidence="7 8">
    <name type="scientific">Ginsengibacter hankyongi</name>
    <dbReference type="NCBI Taxonomy" id="2607284"/>
    <lineage>
        <taxon>Bacteria</taxon>
        <taxon>Pseudomonadati</taxon>
        <taxon>Bacteroidota</taxon>
        <taxon>Chitinophagia</taxon>
        <taxon>Chitinophagales</taxon>
        <taxon>Chitinophagaceae</taxon>
        <taxon>Ginsengibacter</taxon>
    </lineage>
</organism>
<dbReference type="PANTHER" id="PTHR43065:SF42">
    <property type="entry name" value="TWO-COMPONENT SENSOR PPRA"/>
    <property type="match status" value="1"/>
</dbReference>
<dbReference type="InterPro" id="IPR004358">
    <property type="entry name" value="Sig_transdc_His_kin-like_C"/>
</dbReference>
<sequence length="410" mass="46245">MEVHHHPHVEKKGFKEYFLEFLMIFLAVTICLYYIISSWKKLQGAQWAIVVGLFFSLFTFFAGIIYAYVTGITSQYFTFFLFTCFILSFPISLLVYVSMRFKEMIQEVRINADKVVQLSEEKRIQAENQQQILQEEVNRQTAEIRHTLDNLKATQKQLIQSEKMASLGELTAGIAHEIQNPLNFVNNFSEVNSEMIDELKNELATGNLQLANEIADDIKSNEQKINHHGKRADAIVKSMLQHSRESSGKKEPTDINALCDEYLRLSYHGLRSKDKGFNAEIKTGFDPSIGKINIVPQDIGRVLLNLFNNAFYAVNKRQEAKGKEYEPSVSATTKKSGNSVLVTVSDNGNGIPQNIVDKIFQPFFTTKPTGIGTGLGLSLSYDIVKAHGGEIKAESKEEEGSKFIIQLPVV</sequence>
<comment type="catalytic activity">
    <reaction evidence="1">
        <text>ATP + protein L-histidine = ADP + protein N-phospho-L-histidine.</text>
        <dbReference type="EC" id="2.7.13.3"/>
    </reaction>
</comment>
<dbReference type="PROSITE" id="PS50109">
    <property type="entry name" value="HIS_KIN"/>
    <property type="match status" value="1"/>
</dbReference>
<evidence type="ECO:0000256" key="1">
    <source>
        <dbReference type="ARBA" id="ARBA00000085"/>
    </source>
</evidence>
<dbReference type="SMART" id="SM00387">
    <property type="entry name" value="HATPase_c"/>
    <property type="match status" value="1"/>
</dbReference>
<keyword evidence="5" id="KW-0812">Transmembrane</keyword>
<dbReference type="PANTHER" id="PTHR43065">
    <property type="entry name" value="SENSOR HISTIDINE KINASE"/>
    <property type="match status" value="1"/>
</dbReference>
<dbReference type="Gene3D" id="1.10.287.130">
    <property type="match status" value="1"/>
</dbReference>
<name>A0A5J5ILB7_9BACT</name>
<feature type="coiled-coil region" evidence="4">
    <location>
        <begin position="116"/>
        <end position="143"/>
    </location>
</feature>
<reference evidence="7 8" key="1">
    <citation type="submission" date="2019-09" db="EMBL/GenBank/DDBJ databases">
        <title>Draft genome sequence of Ginsengibacter sp. BR5-29.</title>
        <authorList>
            <person name="Im W.-T."/>
        </authorList>
    </citation>
    <scope>NUCLEOTIDE SEQUENCE [LARGE SCALE GENOMIC DNA]</scope>
    <source>
        <strain evidence="7 8">BR5-29</strain>
    </source>
</reference>
<keyword evidence="8" id="KW-1185">Reference proteome</keyword>
<dbReference type="InterPro" id="IPR036890">
    <property type="entry name" value="HATPase_C_sf"/>
</dbReference>
<dbReference type="InterPro" id="IPR036097">
    <property type="entry name" value="HisK_dim/P_sf"/>
</dbReference>
<feature type="transmembrane region" description="Helical" evidence="5">
    <location>
        <begin position="75"/>
        <end position="97"/>
    </location>
</feature>
<evidence type="ECO:0000256" key="5">
    <source>
        <dbReference type="SAM" id="Phobius"/>
    </source>
</evidence>
<dbReference type="SUPFAM" id="SSF47384">
    <property type="entry name" value="Homodimeric domain of signal transducing histidine kinase"/>
    <property type="match status" value="1"/>
</dbReference>
<feature type="transmembrane region" description="Helical" evidence="5">
    <location>
        <begin position="17"/>
        <end position="36"/>
    </location>
</feature>
<accession>A0A5J5ILB7</accession>
<dbReference type="InterPro" id="IPR003594">
    <property type="entry name" value="HATPase_dom"/>
</dbReference>
<dbReference type="AlphaFoldDB" id="A0A5J5ILB7"/>
<dbReference type="EC" id="2.7.13.3" evidence="2"/>
<evidence type="ECO:0000256" key="3">
    <source>
        <dbReference type="ARBA" id="ARBA00022553"/>
    </source>
</evidence>
<dbReference type="Proteomes" id="UP000326903">
    <property type="component" value="Unassembled WGS sequence"/>
</dbReference>
<keyword evidence="4" id="KW-0175">Coiled coil</keyword>
<gene>
    <name evidence="7" type="ORF">FW778_03700</name>
</gene>
<keyword evidence="7" id="KW-0418">Kinase</keyword>
<keyword evidence="7" id="KW-0808">Transferase</keyword>
<keyword evidence="3" id="KW-0597">Phosphoprotein</keyword>
<dbReference type="InterPro" id="IPR003661">
    <property type="entry name" value="HisK_dim/P_dom"/>
</dbReference>
<feature type="transmembrane region" description="Helical" evidence="5">
    <location>
        <begin position="48"/>
        <end position="69"/>
    </location>
</feature>
<evidence type="ECO:0000256" key="2">
    <source>
        <dbReference type="ARBA" id="ARBA00012438"/>
    </source>
</evidence>
<dbReference type="RefSeq" id="WP_150413242.1">
    <property type="nucleotide sequence ID" value="NZ_VYQF01000001.1"/>
</dbReference>
<feature type="domain" description="Histidine kinase" evidence="6">
    <location>
        <begin position="173"/>
        <end position="410"/>
    </location>
</feature>
<evidence type="ECO:0000313" key="8">
    <source>
        <dbReference type="Proteomes" id="UP000326903"/>
    </source>
</evidence>
<evidence type="ECO:0000313" key="7">
    <source>
        <dbReference type="EMBL" id="KAA9041153.1"/>
    </source>
</evidence>
<keyword evidence="5" id="KW-1133">Transmembrane helix</keyword>
<dbReference type="InterPro" id="IPR005467">
    <property type="entry name" value="His_kinase_dom"/>
</dbReference>
<dbReference type="Gene3D" id="3.30.565.10">
    <property type="entry name" value="Histidine kinase-like ATPase, C-terminal domain"/>
    <property type="match status" value="1"/>
</dbReference>
<comment type="caution">
    <text evidence="7">The sequence shown here is derived from an EMBL/GenBank/DDBJ whole genome shotgun (WGS) entry which is preliminary data.</text>
</comment>
<dbReference type="EMBL" id="VYQF01000001">
    <property type="protein sequence ID" value="KAA9041153.1"/>
    <property type="molecule type" value="Genomic_DNA"/>
</dbReference>
<dbReference type="Pfam" id="PF02518">
    <property type="entry name" value="HATPase_c"/>
    <property type="match status" value="1"/>
</dbReference>
<evidence type="ECO:0000256" key="4">
    <source>
        <dbReference type="SAM" id="Coils"/>
    </source>
</evidence>
<dbReference type="PRINTS" id="PR00344">
    <property type="entry name" value="BCTRLSENSOR"/>
</dbReference>